<sequence>MICNLCVVTFRNFFFGLFIFVLIVLSCLIYKRNLR</sequence>
<reference evidence="2" key="1">
    <citation type="submission" date="2014-09" db="EMBL/GenBank/DDBJ databases">
        <authorList>
            <person name="Magalhaes I.L.F."/>
            <person name="Oliveira U."/>
            <person name="Santos F.R."/>
            <person name="Vidigal T.H.D.A."/>
            <person name="Brescovit A.D."/>
            <person name="Santos A.J."/>
        </authorList>
    </citation>
    <scope>NUCLEOTIDE SEQUENCE</scope>
    <source>
        <tissue evidence="2">Shoot tissue taken approximately 20 cm above the soil surface</tissue>
    </source>
</reference>
<dbReference type="EMBL" id="GBRH01200618">
    <property type="protein sequence ID" value="JAD97277.1"/>
    <property type="molecule type" value="Transcribed_RNA"/>
</dbReference>
<keyword evidence="1" id="KW-0472">Membrane</keyword>
<accession>A0A0A9EMK7</accession>
<organism evidence="2">
    <name type="scientific">Arundo donax</name>
    <name type="common">Giant reed</name>
    <name type="synonym">Donax arundinaceus</name>
    <dbReference type="NCBI Taxonomy" id="35708"/>
    <lineage>
        <taxon>Eukaryota</taxon>
        <taxon>Viridiplantae</taxon>
        <taxon>Streptophyta</taxon>
        <taxon>Embryophyta</taxon>
        <taxon>Tracheophyta</taxon>
        <taxon>Spermatophyta</taxon>
        <taxon>Magnoliopsida</taxon>
        <taxon>Liliopsida</taxon>
        <taxon>Poales</taxon>
        <taxon>Poaceae</taxon>
        <taxon>PACMAD clade</taxon>
        <taxon>Arundinoideae</taxon>
        <taxon>Arundineae</taxon>
        <taxon>Arundo</taxon>
    </lineage>
</organism>
<name>A0A0A9EMK7_ARUDO</name>
<protein>
    <submittedName>
        <fullName evidence="2">Uncharacterized protein</fullName>
    </submittedName>
</protein>
<keyword evidence="1" id="KW-0812">Transmembrane</keyword>
<reference evidence="2" key="2">
    <citation type="journal article" date="2015" name="Data Brief">
        <title>Shoot transcriptome of the giant reed, Arundo donax.</title>
        <authorList>
            <person name="Barrero R.A."/>
            <person name="Guerrero F.D."/>
            <person name="Moolhuijzen P."/>
            <person name="Goolsby J.A."/>
            <person name="Tidwell J."/>
            <person name="Bellgard S.E."/>
            <person name="Bellgard M.I."/>
        </authorList>
    </citation>
    <scope>NUCLEOTIDE SEQUENCE</scope>
    <source>
        <tissue evidence="2">Shoot tissue taken approximately 20 cm above the soil surface</tissue>
    </source>
</reference>
<proteinExistence type="predicted"/>
<evidence type="ECO:0000256" key="1">
    <source>
        <dbReference type="SAM" id="Phobius"/>
    </source>
</evidence>
<feature type="transmembrane region" description="Helical" evidence="1">
    <location>
        <begin position="12"/>
        <end position="30"/>
    </location>
</feature>
<keyword evidence="1" id="KW-1133">Transmembrane helix</keyword>
<dbReference type="AlphaFoldDB" id="A0A0A9EMK7"/>
<evidence type="ECO:0000313" key="2">
    <source>
        <dbReference type="EMBL" id="JAD97277.1"/>
    </source>
</evidence>